<name>A0A9J6BG88_POLVA</name>
<dbReference type="OrthoDB" id="60866at2759"/>
<dbReference type="Proteomes" id="UP001107558">
    <property type="component" value="Chromosome 4"/>
</dbReference>
<accession>A0A9J6BG88</accession>
<feature type="chain" id="PRO_5039913989" description="Peptidase S1 domain-containing protein" evidence="4">
    <location>
        <begin position="21"/>
        <end position="242"/>
    </location>
</feature>
<organism evidence="6 7">
    <name type="scientific">Polypedilum vanderplanki</name>
    <name type="common">Sleeping chironomid midge</name>
    <dbReference type="NCBI Taxonomy" id="319348"/>
    <lineage>
        <taxon>Eukaryota</taxon>
        <taxon>Metazoa</taxon>
        <taxon>Ecdysozoa</taxon>
        <taxon>Arthropoda</taxon>
        <taxon>Hexapoda</taxon>
        <taxon>Insecta</taxon>
        <taxon>Pterygota</taxon>
        <taxon>Neoptera</taxon>
        <taxon>Endopterygota</taxon>
        <taxon>Diptera</taxon>
        <taxon>Nematocera</taxon>
        <taxon>Chironomoidea</taxon>
        <taxon>Chironomidae</taxon>
        <taxon>Chironominae</taxon>
        <taxon>Polypedilum</taxon>
        <taxon>Polypedilum</taxon>
    </lineage>
</organism>
<dbReference type="InterPro" id="IPR043504">
    <property type="entry name" value="Peptidase_S1_PA_chymotrypsin"/>
</dbReference>
<dbReference type="AlphaFoldDB" id="A0A9J6BG88"/>
<dbReference type="EMBL" id="JADBJN010000004">
    <property type="protein sequence ID" value="KAG5668664.1"/>
    <property type="molecule type" value="Genomic_DNA"/>
</dbReference>
<evidence type="ECO:0000256" key="1">
    <source>
        <dbReference type="ARBA" id="ARBA00023157"/>
    </source>
</evidence>
<dbReference type="Gene3D" id="2.40.10.10">
    <property type="entry name" value="Trypsin-like serine proteases"/>
    <property type="match status" value="2"/>
</dbReference>
<dbReference type="InterPro" id="IPR018114">
    <property type="entry name" value="TRYPSIN_HIS"/>
</dbReference>
<keyword evidence="3" id="KW-0720">Serine protease</keyword>
<keyword evidence="3" id="KW-0378">Hydrolase</keyword>
<comment type="similarity">
    <text evidence="2">Belongs to the peptidase S1 family. CLIP subfamily.</text>
</comment>
<dbReference type="InterPro" id="IPR009003">
    <property type="entry name" value="Peptidase_S1_PA"/>
</dbReference>
<keyword evidence="1" id="KW-1015">Disulfide bond</keyword>
<gene>
    <name evidence="6" type="ORF">PVAND_016596</name>
</gene>
<evidence type="ECO:0000259" key="5">
    <source>
        <dbReference type="PROSITE" id="PS50240"/>
    </source>
</evidence>
<dbReference type="PROSITE" id="PS50240">
    <property type="entry name" value="TRYPSIN_DOM"/>
    <property type="match status" value="1"/>
</dbReference>
<dbReference type="GO" id="GO:0006508">
    <property type="term" value="P:proteolysis"/>
    <property type="evidence" value="ECO:0007669"/>
    <property type="project" value="UniProtKB-KW"/>
</dbReference>
<keyword evidence="4" id="KW-0732">Signal</keyword>
<dbReference type="SMART" id="SM00020">
    <property type="entry name" value="Tryp_SPc"/>
    <property type="match status" value="1"/>
</dbReference>
<dbReference type="InterPro" id="IPR033116">
    <property type="entry name" value="TRYPSIN_SER"/>
</dbReference>
<evidence type="ECO:0000313" key="7">
    <source>
        <dbReference type="Proteomes" id="UP001107558"/>
    </source>
</evidence>
<dbReference type="InterPro" id="IPR001254">
    <property type="entry name" value="Trypsin_dom"/>
</dbReference>
<keyword evidence="3" id="KW-0645">Protease</keyword>
<dbReference type="Pfam" id="PF00089">
    <property type="entry name" value="Trypsin"/>
    <property type="match status" value="1"/>
</dbReference>
<keyword evidence="7" id="KW-1185">Reference proteome</keyword>
<dbReference type="PRINTS" id="PR00722">
    <property type="entry name" value="CHYMOTRYPSIN"/>
</dbReference>
<comment type="caution">
    <text evidence="6">The sequence shown here is derived from an EMBL/GenBank/DDBJ whole genome shotgun (WGS) entry which is preliminary data.</text>
</comment>
<feature type="signal peptide" evidence="4">
    <location>
        <begin position="1"/>
        <end position="20"/>
    </location>
</feature>
<evidence type="ECO:0000256" key="4">
    <source>
        <dbReference type="SAM" id="SignalP"/>
    </source>
</evidence>
<dbReference type="PROSITE" id="PS00134">
    <property type="entry name" value="TRYPSIN_HIS"/>
    <property type="match status" value="1"/>
</dbReference>
<proteinExistence type="inferred from homology"/>
<evidence type="ECO:0000313" key="6">
    <source>
        <dbReference type="EMBL" id="KAG5668664.1"/>
    </source>
</evidence>
<dbReference type="GO" id="GO:0004252">
    <property type="term" value="F:serine-type endopeptidase activity"/>
    <property type="evidence" value="ECO:0007669"/>
    <property type="project" value="InterPro"/>
</dbReference>
<evidence type="ECO:0000256" key="2">
    <source>
        <dbReference type="ARBA" id="ARBA00024195"/>
    </source>
</evidence>
<dbReference type="PANTHER" id="PTHR24252">
    <property type="entry name" value="ACROSIN-RELATED"/>
    <property type="match status" value="1"/>
</dbReference>
<dbReference type="PROSITE" id="PS00135">
    <property type="entry name" value="TRYPSIN_SER"/>
    <property type="match status" value="1"/>
</dbReference>
<dbReference type="SUPFAM" id="SSF50494">
    <property type="entry name" value="Trypsin-like serine proteases"/>
    <property type="match status" value="1"/>
</dbReference>
<protein>
    <recommendedName>
        <fullName evidence="5">Peptidase S1 domain-containing protein</fullName>
    </recommendedName>
</protein>
<evidence type="ECO:0000256" key="3">
    <source>
        <dbReference type="RuleBase" id="RU363034"/>
    </source>
</evidence>
<dbReference type="InterPro" id="IPR001314">
    <property type="entry name" value="Peptidase_S1A"/>
</dbReference>
<reference evidence="6" key="1">
    <citation type="submission" date="2021-03" db="EMBL/GenBank/DDBJ databases">
        <title>Chromosome level genome of the anhydrobiotic midge Polypedilum vanderplanki.</title>
        <authorList>
            <person name="Yoshida Y."/>
            <person name="Kikawada T."/>
            <person name="Gusev O."/>
        </authorList>
    </citation>
    <scope>NUCLEOTIDE SEQUENCE</scope>
    <source>
        <strain evidence="6">NIAS01</strain>
        <tissue evidence="6">Whole body or cell culture</tissue>
    </source>
</reference>
<dbReference type="CDD" id="cd00190">
    <property type="entry name" value="Tryp_SPc"/>
    <property type="match status" value="1"/>
</dbReference>
<dbReference type="PANTHER" id="PTHR24252:SF7">
    <property type="entry name" value="HYALIN"/>
    <property type="match status" value="1"/>
</dbReference>
<sequence length="242" mass="26753">MLIFNFLILLFFFNFEILNANVLRKGKIVGGYSADYYQFPYQASLRTALMSTHFCGAFLLTERWLMSAGHCTDKRKPSGVVVVVGAFTRAKDEGVKHNVLLLVTHPEFDAKSLQNDISMIKTETFIDFTISIRPVRLQAMPAEEGIEAFVSGWGYINSKGTNPDVLQWIKVKTINIDECREKMSKQNAERIFETNICADAMESTGSNGNGGACMGDSGGPLVTVDGALIGIVSWEVSIIFTN</sequence>
<feature type="domain" description="Peptidase S1" evidence="5">
    <location>
        <begin position="28"/>
        <end position="242"/>
    </location>
</feature>
<dbReference type="FunFam" id="2.40.10.10:FF:000068">
    <property type="entry name" value="transmembrane protease serine 2"/>
    <property type="match status" value="1"/>
</dbReference>